<feature type="region of interest" description="Disordered" evidence="1">
    <location>
        <begin position="46"/>
        <end position="93"/>
    </location>
</feature>
<dbReference type="EMBL" id="BOPH01000133">
    <property type="protein sequence ID" value="GIJ74332.1"/>
    <property type="molecule type" value="Genomic_DNA"/>
</dbReference>
<keyword evidence="2" id="KW-0472">Membrane</keyword>
<name>A0A8J4A4E0_9ACTN</name>
<keyword evidence="2" id="KW-0812">Transmembrane</keyword>
<keyword evidence="4" id="KW-1185">Reference proteome</keyword>
<feature type="transmembrane region" description="Helical" evidence="2">
    <location>
        <begin position="16"/>
        <end position="41"/>
    </location>
</feature>
<evidence type="ECO:0000256" key="1">
    <source>
        <dbReference type="SAM" id="MobiDB-lite"/>
    </source>
</evidence>
<evidence type="ECO:0000313" key="4">
    <source>
        <dbReference type="Proteomes" id="UP000635606"/>
    </source>
</evidence>
<keyword evidence="2" id="KW-1133">Transmembrane helix</keyword>
<dbReference type="Proteomes" id="UP000635606">
    <property type="component" value="Unassembled WGS sequence"/>
</dbReference>
<accession>A0A8J4A4E0</accession>
<feature type="compositionally biased region" description="Polar residues" evidence="1">
    <location>
        <begin position="70"/>
        <end position="82"/>
    </location>
</feature>
<sequence length="93" mass="9569">MFIEFLRREGLERASAWVTVVGFFVATGLAVAGLVIGWLAWRRPVGGGSGSGPSSSEGPHVGQSGRIDQRNTGGVNLANTGNMGDVDMPGGNP</sequence>
<organism evidence="3 4">
    <name type="scientific">Virgisporangium ochraceum</name>
    <dbReference type="NCBI Taxonomy" id="65505"/>
    <lineage>
        <taxon>Bacteria</taxon>
        <taxon>Bacillati</taxon>
        <taxon>Actinomycetota</taxon>
        <taxon>Actinomycetes</taxon>
        <taxon>Micromonosporales</taxon>
        <taxon>Micromonosporaceae</taxon>
        <taxon>Virgisporangium</taxon>
    </lineage>
</organism>
<gene>
    <name evidence="3" type="ORF">Voc01_092490</name>
</gene>
<protein>
    <submittedName>
        <fullName evidence="3">Uncharacterized protein</fullName>
    </submittedName>
</protein>
<evidence type="ECO:0000256" key="2">
    <source>
        <dbReference type="SAM" id="Phobius"/>
    </source>
</evidence>
<proteinExistence type="predicted"/>
<dbReference type="AlphaFoldDB" id="A0A8J4A4E0"/>
<comment type="caution">
    <text evidence="3">The sequence shown here is derived from an EMBL/GenBank/DDBJ whole genome shotgun (WGS) entry which is preliminary data.</text>
</comment>
<evidence type="ECO:0000313" key="3">
    <source>
        <dbReference type="EMBL" id="GIJ74332.1"/>
    </source>
</evidence>
<reference evidence="3" key="1">
    <citation type="submission" date="2021-01" db="EMBL/GenBank/DDBJ databases">
        <title>Whole genome shotgun sequence of Virgisporangium ochraceum NBRC 16418.</title>
        <authorList>
            <person name="Komaki H."/>
            <person name="Tamura T."/>
        </authorList>
    </citation>
    <scope>NUCLEOTIDE SEQUENCE</scope>
    <source>
        <strain evidence="3">NBRC 16418</strain>
    </source>
</reference>